<evidence type="ECO:0000256" key="2">
    <source>
        <dbReference type="ARBA" id="ARBA00022679"/>
    </source>
</evidence>
<dbReference type="AlphaFoldDB" id="A0A162KJM6"/>
<gene>
    <name evidence="4" type="ORF">LEL_05572</name>
</gene>
<name>A0A162KJM6_CORDF</name>
<dbReference type="InterPro" id="IPR003679">
    <property type="entry name" value="Amioglycoside_AcTrfase"/>
</dbReference>
<dbReference type="Pfam" id="PF02522">
    <property type="entry name" value="Antibiotic_NAT"/>
    <property type="match status" value="1"/>
</dbReference>
<dbReference type="InterPro" id="IPR028345">
    <property type="entry name" value="Antibiotic_NAT-like"/>
</dbReference>
<evidence type="ECO:0000256" key="1">
    <source>
        <dbReference type="ARBA" id="ARBA00006383"/>
    </source>
</evidence>
<evidence type="ECO:0000256" key="3">
    <source>
        <dbReference type="ARBA" id="ARBA00023315"/>
    </source>
</evidence>
<dbReference type="Proteomes" id="UP000076881">
    <property type="component" value="Unassembled WGS sequence"/>
</dbReference>
<organism evidence="4 5">
    <name type="scientific">Akanthomyces lecanii RCEF 1005</name>
    <dbReference type="NCBI Taxonomy" id="1081108"/>
    <lineage>
        <taxon>Eukaryota</taxon>
        <taxon>Fungi</taxon>
        <taxon>Dikarya</taxon>
        <taxon>Ascomycota</taxon>
        <taxon>Pezizomycotina</taxon>
        <taxon>Sordariomycetes</taxon>
        <taxon>Hypocreomycetidae</taxon>
        <taxon>Hypocreales</taxon>
        <taxon>Cordycipitaceae</taxon>
        <taxon>Akanthomyces</taxon>
        <taxon>Cordyceps confragosa</taxon>
    </lineage>
</organism>
<keyword evidence="3" id="KW-0012">Acyltransferase</keyword>
<evidence type="ECO:0000313" key="5">
    <source>
        <dbReference type="Proteomes" id="UP000076881"/>
    </source>
</evidence>
<dbReference type="OrthoDB" id="9987540at2759"/>
<reference evidence="4 5" key="1">
    <citation type="journal article" date="2016" name="Genome Biol. Evol.">
        <title>Divergent and convergent evolution of fungal pathogenicity.</title>
        <authorList>
            <person name="Shang Y."/>
            <person name="Xiao G."/>
            <person name="Zheng P."/>
            <person name="Cen K."/>
            <person name="Zhan S."/>
            <person name="Wang C."/>
        </authorList>
    </citation>
    <scope>NUCLEOTIDE SEQUENCE [LARGE SCALE GENOMIC DNA]</scope>
    <source>
        <strain evidence="4 5">RCEF 1005</strain>
    </source>
</reference>
<dbReference type="PANTHER" id="PTHR11104:SF0">
    <property type="entry name" value="SPBETA PROPHAGE-DERIVED AMINOGLYCOSIDE N(3')-ACETYLTRANSFERASE-LIKE PROTEIN YOKD"/>
    <property type="match status" value="1"/>
</dbReference>
<dbReference type="SUPFAM" id="SSF110710">
    <property type="entry name" value="TTHA0583/YokD-like"/>
    <property type="match status" value="1"/>
</dbReference>
<sequence length="269" mass="28894">MKTPKKPVTRSLCTHASLATDLGFVLCAGDTVLVHSSLSKVGWVCGGAEALVRALFDVVRDGGTIVVPTHTSDNSDPTEWCAPPVPESWWPTIRGSMLAFDPAVSRTRQMGVVPETVRGWPGMRRSAHPQTSFAAVGSRAAAITTGHALDSMMGDESPLARLEEVVGAKVMLIGVSWDRCTAFHLAESRLASTPRKANSFAAMVDGNRQWVTVEDMEADADDFEALGAAFEAQTGAVTRVVIGAAETRVFLMSDAIEFAEKWLLKHRAK</sequence>
<dbReference type="PANTHER" id="PTHR11104">
    <property type="entry name" value="AMINOGLYCOSIDE N3-ACETYLTRANSFERASE"/>
    <property type="match status" value="1"/>
</dbReference>
<proteinExistence type="inferred from homology"/>
<dbReference type="GO" id="GO:0008080">
    <property type="term" value="F:N-acetyltransferase activity"/>
    <property type="evidence" value="ECO:0007669"/>
    <property type="project" value="InterPro"/>
</dbReference>
<evidence type="ECO:0000313" key="4">
    <source>
        <dbReference type="EMBL" id="OAA75888.1"/>
    </source>
</evidence>
<accession>A0A162KJM6</accession>
<comment type="similarity">
    <text evidence="1">Belongs to the antibiotic N-acetyltransferase family.</text>
</comment>
<dbReference type="GO" id="GO:0046677">
    <property type="term" value="P:response to antibiotic"/>
    <property type="evidence" value="ECO:0007669"/>
    <property type="project" value="InterPro"/>
</dbReference>
<comment type="caution">
    <text evidence="4">The sequence shown here is derived from an EMBL/GenBank/DDBJ whole genome shotgun (WGS) entry which is preliminary data.</text>
</comment>
<keyword evidence="5" id="KW-1185">Reference proteome</keyword>
<keyword evidence="2 4" id="KW-0808">Transferase</keyword>
<protein>
    <submittedName>
        <fullName evidence="4">Aminoglycoside 3-N-acetyltransferase</fullName>
    </submittedName>
</protein>
<dbReference type="EMBL" id="AZHF01000004">
    <property type="protein sequence ID" value="OAA75888.1"/>
    <property type="molecule type" value="Genomic_DNA"/>
</dbReference>